<keyword evidence="2" id="KW-1185">Reference proteome</keyword>
<sequence>MLADRFQARAPVVRDHDVMAEPPDDFSDDPLVIEVVLGYDDECHSRRINQTKRPAAGFRVA</sequence>
<dbReference type="Proteomes" id="UP000677082">
    <property type="component" value="Unassembled WGS sequence"/>
</dbReference>
<gene>
    <name evidence="1" type="ORF">Ato02nite_003980</name>
</gene>
<evidence type="ECO:0000313" key="1">
    <source>
        <dbReference type="EMBL" id="GIM88605.1"/>
    </source>
</evidence>
<reference evidence="1 2" key="1">
    <citation type="submission" date="2021-03" db="EMBL/GenBank/DDBJ databases">
        <title>Whole genome shotgun sequence of Actinoplanes toevensis NBRC 105298.</title>
        <authorList>
            <person name="Komaki H."/>
            <person name="Tamura T."/>
        </authorList>
    </citation>
    <scope>NUCLEOTIDE SEQUENCE [LARGE SCALE GENOMIC DNA]</scope>
    <source>
        <strain evidence="1 2">NBRC 105298</strain>
    </source>
</reference>
<organism evidence="1 2">
    <name type="scientific">Paractinoplanes toevensis</name>
    <dbReference type="NCBI Taxonomy" id="571911"/>
    <lineage>
        <taxon>Bacteria</taxon>
        <taxon>Bacillati</taxon>
        <taxon>Actinomycetota</taxon>
        <taxon>Actinomycetes</taxon>
        <taxon>Micromonosporales</taxon>
        <taxon>Micromonosporaceae</taxon>
        <taxon>Paractinoplanes</taxon>
    </lineage>
</organism>
<dbReference type="AlphaFoldDB" id="A0A919T3Y3"/>
<comment type="caution">
    <text evidence="1">The sequence shown here is derived from an EMBL/GenBank/DDBJ whole genome shotgun (WGS) entry which is preliminary data.</text>
</comment>
<dbReference type="EMBL" id="BOQN01000005">
    <property type="protein sequence ID" value="GIM88605.1"/>
    <property type="molecule type" value="Genomic_DNA"/>
</dbReference>
<proteinExistence type="predicted"/>
<name>A0A919T3Y3_9ACTN</name>
<accession>A0A919T3Y3</accession>
<evidence type="ECO:0000313" key="2">
    <source>
        <dbReference type="Proteomes" id="UP000677082"/>
    </source>
</evidence>
<protein>
    <submittedName>
        <fullName evidence="1">Uncharacterized protein</fullName>
    </submittedName>
</protein>